<dbReference type="EMBL" id="DRLI01000197">
    <property type="protein sequence ID" value="HHM02383.1"/>
    <property type="molecule type" value="Genomic_DNA"/>
</dbReference>
<feature type="non-terminal residue" evidence="1">
    <location>
        <position position="222"/>
    </location>
</feature>
<accession>A0A7V5RPJ7</accession>
<gene>
    <name evidence="1" type="ORF">ENJ15_05165</name>
</gene>
<name>A0A7V5RPJ7_CALAY</name>
<reference evidence="1" key="1">
    <citation type="journal article" date="2020" name="mSystems">
        <title>Genome- and Community-Level Interaction Insights into Carbon Utilization and Element Cycling Functions of Hydrothermarchaeota in Hydrothermal Sediment.</title>
        <authorList>
            <person name="Zhou Z."/>
            <person name="Liu Y."/>
            <person name="Xu W."/>
            <person name="Pan J."/>
            <person name="Luo Z.H."/>
            <person name="Li M."/>
        </authorList>
    </citation>
    <scope>NUCLEOTIDE SEQUENCE [LARGE SCALE GENOMIC DNA]</scope>
    <source>
        <strain evidence="1">HyVt-460</strain>
    </source>
</reference>
<comment type="caution">
    <text evidence="1">The sequence shown here is derived from an EMBL/GenBank/DDBJ whole genome shotgun (WGS) entry which is preliminary data.</text>
</comment>
<sequence>MNEMSINGPRILLFKKEHDKKMAERIAPESYLVKWFQTESSKLMFWDTFDGLVKKAGFSLYSSNRIFTLRPRQGEEGEWVVSLRGEPGRPLKATDFPEGSFRRKLAAIISVRAVLASAEIIRESSAFSILNTDGKTIARALWMVIYPDGGKNPRTAMVLQPLRGYAGDVQKYIDRLPRAESHVTVEEMLKSLLPATEALYQSRPRLSFDSKEGMAPALRLIL</sequence>
<protein>
    <submittedName>
        <fullName evidence="1">Uncharacterized protein</fullName>
    </submittedName>
</protein>
<dbReference type="Proteomes" id="UP000885771">
    <property type="component" value="Unassembled WGS sequence"/>
</dbReference>
<evidence type="ECO:0000313" key="1">
    <source>
        <dbReference type="EMBL" id="HHM02383.1"/>
    </source>
</evidence>
<organism evidence="1">
    <name type="scientific">Caldithrix abyssi</name>
    <dbReference type="NCBI Taxonomy" id="187145"/>
    <lineage>
        <taxon>Bacteria</taxon>
        <taxon>Pseudomonadati</taxon>
        <taxon>Calditrichota</taxon>
        <taxon>Calditrichia</taxon>
        <taxon>Calditrichales</taxon>
        <taxon>Calditrichaceae</taxon>
        <taxon>Caldithrix</taxon>
    </lineage>
</organism>
<proteinExistence type="predicted"/>
<dbReference type="AlphaFoldDB" id="A0A7V5RPJ7"/>